<evidence type="ECO:0000256" key="1">
    <source>
        <dbReference type="SAM" id="MobiDB-lite"/>
    </source>
</evidence>
<protein>
    <submittedName>
        <fullName evidence="2">Uncharacterized protein</fullName>
    </submittedName>
</protein>
<evidence type="ECO:0000313" key="2">
    <source>
        <dbReference type="EMBL" id="MCW7551799.1"/>
    </source>
</evidence>
<name>A0ABT3MR09_9GAMM</name>
<comment type="caution">
    <text evidence="2">The sequence shown here is derived from an EMBL/GenBank/DDBJ whole genome shotgun (WGS) entry which is preliminary data.</text>
</comment>
<keyword evidence="3" id="KW-1185">Reference proteome</keyword>
<organism evidence="2 3">
    <name type="scientific">Endozoicomonas gorgoniicola</name>
    <dbReference type="NCBI Taxonomy" id="1234144"/>
    <lineage>
        <taxon>Bacteria</taxon>
        <taxon>Pseudomonadati</taxon>
        <taxon>Pseudomonadota</taxon>
        <taxon>Gammaproteobacteria</taxon>
        <taxon>Oceanospirillales</taxon>
        <taxon>Endozoicomonadaceae</taxon>
        <taxon>Endozoicomonas</taxon>
    </lineage>
</organism>
<dbReference type="Proteomes" id="UP001209854">
    <property type="component" value="Unassembled WGS sequence"/>
</dbReference>
<accession>A0ABT3MR09</accession>
<reference evidence="2 3" key="1">
    <citation type="submission" date="2022-10" db="EMBL/GenBank/DDBJ databases">
        <title>High-quality genome sequences of two octocoral-associated bacteria, Endozoicomonas euniceicola EF212 and Endozoicomonas gorgoniicola PS125.</title>
        <authorList>
            <person name="Chiou Y.-J."/>
            <person name="Chen Y.-H."/>
        </authorList>
    </citation>
    <scope>NUCLEOTIDE SEQUENCE [LARGE SCALE GENOMIC DNA]</scope>
    <source>
        <strain evidence="2 3">PS125</strain>
    </source>
</reference>
<dbReference type="RefSeq" id="WP_262566802.1">
    <property type="nucleotide sequence ID" value="NZ_JAPFCC010000001.1"/>
</dbReference>
<gene>
    <name evidence="2" type="ORF">NX722_03920</name>
</gene>
<evidence type="ECO:0000313" key="3">
    <source>
        <dbReference type="Proteomes" id="UP001209854"/>
    </source>
</evidence>
<feature type="region of interest" description="Disordered" evidence="1">
    <location>
        <begin position="217"/>
        <end position="240"/>
    </location>
</feature>
<sequence length="240" mass="26715">MSFSRVKCFFLLFFLLLNSHGSWAVVIKIINSSISFTFSGEYGSGDKTTYLYPIQIGNGNVYSDLTSTPQEVNLAEQEDDSREVSFYFSGFGNGNDSVLDLPEELQERLFQILENRPDIKMDAMTDCVQYCCYLKTGDFRQENGQLIESLVERAPEALEAVIFMNQAKPVHVALYVGHGVYMSKLGSYGVYFHSFQTVKDLYGSNLSIKVATFISQSSRRDDNHPPPDAGACGGASTSAY</sequence>
<proteinExistence type="predicted"/>
<dbReference type="EMBL" id="JAPFCC010000001">
    <property type="protein sequence ID" value="MCW7551799.1"/>
    <property type="molecule type" value="Genomic_DNA"/>
</dbReference>